<dbReference type="Pfam" id="PF13561">
    <property type="entry name" value="adh_short_C2"/>
    <property type="match status" value="1"/>
</dbReference>
<accession>A0A9W9UFR7</accession>
<dbReference type="PRINTS" id="PR00080">
    <property type="entry name" value="SDRFAMILY"/>
</dbReference>
<dbReference type="InterPro" id="IPR002347">
    <property type="entry name" value="SDR_fam"/>
</dbReference>
<dbReference type="PROSITE" id="PS00061">
    <property type="entry name" value="ADH_SHORT"/>
    <property type="match status" value="1"/>
</dbReference>
<protein>
    <submittedName>
        <fullName evidence="4">Uncharacterized protein</fullName>
    </submittedName>
</protein>
<keyword evidence="2" id="KW-0521">NADP</keyword>
<dbReference type="Gene3D" id="3.40.50.720">
    <property type="entry name" value="NAD(P)-binding Rossmann-like Domain"/>
    <property type="match status" value="1"/>
</dbReference>
<dbReference type="PANTHER" id="PTHR24321">
    <property type="entry name" value="DEHYDROGENASES, SHORT CHAIN"/>
    <property type="match status" value="1"/>
</dbReference>
<dbReference type="NCBIfam" id="NF005559">
    <property type="entry name" value="PRK07231.1"/>
    <property type="match status" value="1"/>
</dbReference>
<evidence type="ECO:0000256" key="3">
    <source>
        <dbReference type="ARBA" id="ARBA00023002"/>
    </source>
</evidence>
<dbReference type="CDD" id="cd05233">
    <property type="entry name" value="SDR_c"/>
    <property type="match status" value="1"/>
</dbReference>
<dbReference type="InterPro" id="IPR020904">
    <property type="entry name" value="Sc_DH/Rdtase_CS"/>
</dbReference>
<dbReference type="Proteomes" id="UP001147695">
    <property type="component" value="Unassembled WGS sequence"/>
</dbReference>
<gene>
    <name evidence="4" type="ORF">N7452_006181</name>
</gene>
<organism evidence="4 5">
    <name type="scientific">Penicillium brevicompactum</name>
    <dbReference type="NCBI Taxonomy" id="5074"/>
    <lineage>
        <taxon>Eukaryota</taxon>
        <taxon>Fungi</taxon>
        <taxon>Dikarya</taxon>
        <taxon>Ascomycota</taxon>
        <taxon>Pezizomycotina</taxon>
        <taxon>Eurotiomycetes</taxon>
        <taxon>Eurotiomycetidae</taxon>
        <taxon>Eurotiales</taxon>
        <taxon>Aspergillaceae</taxon>
        <taxon>Penicillium</taxon>
    </lineage>
</organism>
<proteinExistence type="inferred from homology"/>
<evidence type="ECO:0000313" key="5">
    <source>
        <dbReference type="Proteomes" id="UP001147695"/>
    </source>
</evidence>
<name>A0A9W9UFR7_PENBR</name>
<dbReference type="PANTHER" id="PTHR24321:SF8">
    <property type="entry name" value="ESTRADIOL 17-BETA-DEHYDROGENASE 8-RELATED"/>
    <property type="match status" value="1"/>
</dbReference>
<dbReference type="AlphaFoldDB" id="A0A9W9UFR7"/>
<dbReference type="PRINTS" id="PR00081">
    <property type="entry name" value="GDHRDH"/>
</dbReference>
<comment type="caution">
    <text evidence="4">The sequence shown here is derived from an EMBL/GenBank/DDBJ whole genome shotgun (WGS) entry which is preliminary data.</text>
</comment>
<dbReference type="EMBL" id="JAPZBQ010000003">
    <property type="protein sequence ID" value="KAJ5339453.1"/>
    <property type="molecule type" value="Genomic_DNA"/>
</dbReference>
<evidence type="ECO:0000256" key="2">
    <source>
        <dbReference type="ARBA" id="ARBA00022857"/>
    </source>
</evidence>
<dbReference type="GO" id="GO:0016491">
    <property type="term" value="F:oxidoreductase activity"/>
    <property type="evidence" value="ECO:0007669"/>
    <property type="project" value="UniProtKB-KW"/>
</dbReference>
<keyword evidence="3" id="KW-0560">Oxidoreductase</keyword>
<dbReference type="FunFam" id="3.40.50.720:FF:000084">
    <property type="entry name" value="Short-chain dehydrogenase reductase"/>
    <property type="match status" value="1"/>
</dbReference>
<sequence length="262" mass="27597">MTNRQETNPKLTGKVALVTGGGSGIGQATALCLASAGAQVVIADIDTQGGQETAKDIQKQTGSRTIFVRTDVSQSHSIQSMVRATVEEFGRLDIAVNNAGMHPDSKLISSMDEHYWNRVISTHLTGVALCLKWEIQQMIDQGEGGSIINMASATVFRAQPKMAAYVAAKHGILGLTQTAALENGKHRIRVNALAPGGVATNLTMATLDSLGLTESAEASRTSLFGRFAKPHEIAQAVLWLASDASAYMTGTTMPVDGGMSVL</sequence>
<reference evidence="4" key="2">
    <citation type="journal article" date="2023" name="IMA Fungus">
        <title>Comparative genomic study of the Penicillium genus elucidates a diverse pangenome and 15 lateral gene transfer events.</title>
        <authorList>
            <person name="Petersen C."/>
            <person name="Sorensen T."/>
            <person name="Nielsen M.R."/>
            <person name="Sondergaard T.E."/>
            <person name="Sorensen J.L."/>
            <person name="Fitzpatrick D.A."/>
            <person name="Frisvad J.C."/>
            <person name="Nielsen K.L."/>
        </authorList>
    </citation>
    <scope>NUCLEOTIDE SEQUENCE</scope>
    <source>
        <strain evidence="4">IBT 35673</strain>
    </source>
</reference>
<evidence type="ECO:0000256" key="1">
    <source>
        <dbReference type="ARBA" id="ARBA00006484"/>
    </source>
</evidence>
<dbReference type="InterPro" id="IPR036291">
    <property type="entry name" value="NAD(P)-bd_dom_sf"/>
</dbReference>
<comment type="similarity">
    <text evidence="1">Belongs to the short-chain dehydrogenases/reductases (SDR) family.</text>
</comment>
<evidence type="ECO:0000313" key="4">
    <source>
        <dbReference type="EMBL" id="KAJ5339453.1"/>
    </source>
</evidence>
<dbReference type="SUPFAM" id="SSF51735">
    <property type="entry name" value="NAD(P)-binding Rossmann-fold domains"/>
    <property type="match status" value="1"/>
</dbReference>
<reference evidence="4" key="1">
    <citation type="submission" date="2022-12" db="EMBL/GenBank/DDBJ databases">
        <authorList>
            <person name="Petersen C."/>
        </authorList>
    </citation>
    <scope>NUCLEOTIDE SEQUENCE</scope>
    <source>
        <strain evidence="4">IBT 35673</strain>
    </source>
</reference>